<evidence type="ECO:0000256" key="2">
    <source>
        <dbReference type="ARBA" id="ARBA00023125"/>
    </source>
</evidence>
<dbReference type="CDD" id="cd07377">
    <property type="entry name" value="WHTH_GntR"/>
    <property type="match status" value="1"/>
</dbReference>
<dbReference type="InterPro" id="IPR028978">
    <property type="entry name" value="Chorismate_lyase_/UTRA_dom_sf"/>
</dbReference>
<evidence type="ECO:0000256" key="1">
    <source>
        <dbReference type="ARBA" id="ARBA00023015"/>
    </source>
</evidence>
<gene>
    <name evidence="5" type="ORF">OCV63_05890</name>
</gene>
<dbReference type="Gene3D" id="1.10.10.10">
    <property type="entry name" value="Winged helix-like DNA-binding domain superfamily/Winged helix DNA-binding domain"/>
    <property type="match status" value="1"/>
</dbReference>
<dbReference type="SMART" id="SM00345">
    <property type="entry name" value="HTH_GNTR"/>
    <property type="match status" value="1"/>
</dbReference>
<dbReference type="PROSITE" id="PS50949">
    <property type="entry name" value="HTH_GNTR"/>
    <property type="match status" value="1"/>
</dbReference>
<keyword evidence="3" id="KW-0804">Transcription</keyword>
<proteinExistence type="predicted"/>
<evidence type="ECO:0000259" key="4">
    <source>
        <dbReference type="PROSITE" id="PS50949"/>
    </source>
</evidence>
<evidence type="ECO:0000313" key="6">
    <source>
        <dbReference type="Proteomes" id="UP001652461"/>
    </source>
</evidence>
<dbReference type="SUPFAM" id="SSF46785">
    <property type="entry name" value="Winged helix' DNA-binding domain"/>
    <property type="match status" value="1"/>
</dbReference>
<dbReference type="InterPro" id="IPR036388">
    <property type="entry name" value="WH-like_DNA-bd_sf"/>
</dbReference>
<dbReference type="InterPro" id="IPR050679">
    <property type="entry name" value="Bact_HTH_transcr_reg"/>
</dbReference>
<dbReference type="EMBL" id="JAOQKC010000006">
    <property type="protein sequence ID" value="MCU6696428.1"/>
    <property type="molecule type" value="Genomic_DNA"/>
</dbReference>
<dbReference type="InterPro" id="IPR036390">
    <property type="entry name" value="WH_DNA-bd_sf"/>
</dbReference>
<keyword evidence="1" id="KW-0805">Transcription regulation</keyword>
<dbReference type="PRINTS" id="PR00035">
    <property type="entry name" value="HTHGNTR"/>
</dbReference>
<dbReference type="InterPro" id="IPR000524">
    <property type="entry name" value="Tscrpt_reg_HTH_GntR"/>
</dbReference>
<accession>A0ABT2RVU6</accession>
<dbReference type="Pfam" id="PF00392">
    <property type="entry name" value="GntR"/>
    <property type="match status" value="1"/>
</dbReference>
<sequence>MKKYVMIMKIQRYITVSFLGVAMILESNRIQKDIPIPLYYQLKELILSEIKNGNYPGGSIIPTESEICSFFHISRTTVRQAITELVQEGHLYRVKSKGTFVAIKPINQDFIQKLESFDEQIRRSGSIPSTEILELSRRTADNKVAEKLNLTEGDPVIYLYRKRFADKRPIVLVETFLPYDKCSFLLTQDLKQTPLYQLLSSSTDTEIYFIKRLVEAVEANANDEKLMGIKRGKPIQYFESVGCNSVGAPIEFSIARYRGDYNQFEVTLFLKNK</sequence>
<dbReference type="Pfam" id="PF07702">
    <property type="entry name" value="UTRA"/>
    <property type="match status" value="1"/>
</dbReference>
<dbReference type="PANTHER" id="PTHR44846">
    <property type="entry name" value="MANNOSYL-D-GLYCERATE TRANSPORT/METABOLISM SYSTEM REPRESSOR MNGR-RELATED"/>
    <property type="match status" value="1"/>
</dbReference>
<reference evidence="5 6" key="1">
    <citation type="journal article" date="2021" name="ISME Commun">
        <title>Automated analysis of genomic sequences facilitates high-throughput and comprehensive description of bacteria.</title>
        <authorList>
            <person name="Hitch T.C.A."/>
        </authorList>
    </citation>
    <scope>NUCLEOTIDE SEQUENCE [LARGE SCALE GENOMIC DNA]</scope>
    <source>
        <strain evidence="5 6">Sanger_04</strain>
    </source>
</reference>
<dbReference type="SUPFAM" id="SSF64288">
    <property type="entry name" value="Chorismate lyase-like"/>
    <property type="match status" value="1"/>
</dbReference>
<dbReference type="Proteomes" id="UP001652461">
    <property type="component" value="Unassembled WGS sequence"/>
</dbReference>
<dbReference type="PANTHER" id="PTHR44846:SF1">
    <property type="entry name" value="MANNOSYL-D-GLYCERATE TRANSPORT_METABOLISM SYSTEM REPRESSOR MNGR-RELATED"/>
    <property type="match status" value="1"/>
</dbReference>
<keyword evidence="6" id="KW-1185">Reference proteome</keyword>
<evidence type="ECO:0000256" key="3">
    <source>
        <dbReference type="ARBA" id="ARBA00023163"/>
    </source>
</evidence>
<dbReference type="Gene3D" id="3.40.1410.10">
    <property type="entry name" value="Chorismate lyase-like"/>
    <property type="match status" value="1"/>
</dbReference>
<keyword evidence="2" id="KW-0238">DNA-binding</keyword>
<dbReference type="InterPro" id="IPR011663">
    <property type="entry name" value="UTRA"/>
</dbReference>
<dbReference type="SMART" id="SM00866">
    <property type="entry name" value="UTRA"/>
    <property type="match status" value="1"/>
</dbReference>
<name>A0ABT2RVU6_9FIRM</name>
<evidence type="ECO:0000313" key="5">
    <source>
        <dbReference type="EMBL" id="MCU6696428.1"/>
    </source>
</evidence>
<protein>
    <submittedName>
        <fullName evidence="5">GntR family transcriptional regulator</fullName>
    </submittedName>
</protein>
<dbReference type="RefSeq" id="WP_262670662.1">
    <property type="nucleotide sequence ID" value="NZ_JAOQKC010000006.1"/>
</dbReference>
<feature type="domain" description="HTH gntR-type" evidence="4">
    <location>
        <begin position="36"/>
        <end position="104"/>
    </location>
</feature>
<comment type="caution">
    <text evidence="5">The sequence shown here is derived from an EMBL/GenBank/DDBJ whole genome shotgun (WGS) entry which is preliminary data.</text>
</comment>
<organism evidence="5 6">
    <name type="scientific">Laedolimicola ammoniilytica</name>
    <dbReference type="NCBI Taxonomy" id="2981771"/>
    <lineage>
        <taxon>Bacteria</taxon>
        <taxon>Bacillati</taxon>
        <taxon>Bacillota</taxon>
        <taxon>Clostridia</taxon>
        <taxon>Lachnospirales</taxon>
        <taxon>Lachnospiraceae</taxon>
        <taxon>Laedolimicola</taxon>
    </lineage>
</organism>